<dbReference type="GO" id="GO:0030170">
    <property type="term" value="F:pyridoxal phosphate binding"/>
    <property type="evidence" value="ECO:0007669"/>
    <property type="project" value="InterPro"/>
</dbReference>
<dbReference type="SUPFAM" id="SSF50800">
    <property type="entry name" value="PK beta-barrel domain-like"/>
    <property type="match status" value="1"/>
</dbReference>
<accession>A0A939IPW4</accession>
<feature type="non-terminal residue" evidence="2">
    <location>
        <position position="1"/>
    </location>
</feature>
<name>A0A939IPW4_9ALTE</name>
<dbReference type="Proteomes" id="UP000664654">
    <property type="component" value="Unassembled WGS sequence"/>
</dbReference>
<protein>
    <submittedName>
        <fullName evidence="2">MOSC domain-containing protein</fullName>
    </submittedName>
</protein>
<dbReference type="AlphaFoldDB" id="A0A939IPW4"/>
<comment type="caution">
    <text evidence="2">The sequence shown here is derived from an EMBL/GenBank/DDBJ whole genome shotgun (WGS) entry which is preliminary data.</text>
</comment>
<organism evidence="2 3">
    <name type="scientific">Bowmanella dokdonensis</name>
    <dbReference type="NCBI Taxonomy" id="751969"/>
    <lineage>
        <taxon>Bacteria</taxon>
        <taxon>Pseudomonadati</taxon>
        <taxon>Pseudomonadota</taxon>
        <taxon>Gammaproteobacteria</taxon>
        <taxon>Alteromonadales</taxon>
        <taxon>Alteromonadaceae</taxon>
        <taxon>Bowmanella</taxon>
    </lineage>
</organism>
<sequence>IRIGEVEFKLDSPCSRCVFTTRDPRTGEFLGDQEPLKTLGTFRKDRSGKINFGMNLIPVNEGRLEVGMSVEVLQADKK</sequence>
<gene>
    <name evidence="2" type="ORF">J0A66_21775</name>
</gene>
<dbReference type="PROSITE" id="PS51340">
    <property type="entry name" value="MOSC"/>
    <property type="match status" value="1"/>
</dbReference>
<dbReference type="Pfam" id="PF03473">
    <property type="entry name" value="MOSC"/>
    <property type="match status" value="1"/>
</dbReference>
<dbReference type="EMBL" id="JAFKCV010000110">
    <property type="protein sequence ID" value="MBN7827863.1"/>
    <property type="molecule type" value="Genomic_DNA"/>
</dbReference>
<evidence type="ECO:0000313" key="3">
    <source>
        <dbReference type="Proteomes" id="UP000664654"/>
    </source>
</evidence>
<dbReference type="InterPro" id="IPR011037">
    <property type="entry name" value="Pyrv_Knase-like_insert_dom_sf"/>
</dbReference>
<keyword evidence="3" id="KW-1185">Reference proteome</keyword>
<proteinExistence type="predicted"/>
<feature type="domain" description="MOSC" evidence="1">
    <location>
        <begin position="1"/>
        <end position="73"/>
    </location>
</feature>
<reference evidence="2" key="1">
    <citation type="submission" date="2021-03" db="EMBL/GenBank/DDBJ databases">
        <title>novel species isolated from a fishpond in China.</title>
        <authorList>
            <person name="Lu H."/>
            <person name="Cai Z."/>
        </authorList>
    </citation>
    <scope>NUCLEOTIDE SEQUENCE</scope>
    <source>
        <strain evidence="2">JCM 30855</strain>
    </source>
</reference>
<dbReference type="GO" id="GO:0003824">
    <property type="term" value="F:catalytic activity"/>
    <property type="evidence" value="ECO:0007669"/>
    <property type="project" value="InterPro"/>
</dbReference>
<evidence type="ECO:0000259" key="1">
    <source>
        <dbReference type="PROSITE" id="PS51340"/>
    </source>
</evidence>
<dbReference type="GO" id="GO:0030151">
    <property type="term" value="F:molybdenum ion binding"/>
    <property type="evidence" value="ECO:0007669"/>
    <property type="project" value="InterPro"/>
</dbReference>
<dbReference type="InterPro" id="IPR005302">
    <property type="entry name" value="MoCF_Sase_C"/>
</dbReference>
<evidence type="ECO:0000313" key="2">
    <source>
        <dbReference type="EMBL" id="MBN7827863.1"/>
    </source>
</evidence>